<comment type="caution">
    <text evidence="3">The sequence shown here is derived from an EMBL/GenBank/DDBJ whole genome shotgun (WGS) entry which is preliminary data.</text>
</comment>
<evidence type="ECO:0000256" key="1">
    <source>
        <dbReference type="SAM" id="MobiDB-lite"/>
    </source>
</evidence>
<reference evidence="3 4" key="1">
    <citation type="submission" date="2020-07" db="EMBL/GenBank/DDBJ databases">
        <title>Thermogemmata thermophila gen. nov., sp. nov., a novel moderate thermophilic planctomycete from a Kamchatka hot spring.</title>
        <authorList>
            <person name="Elcheninov A.G."/>
            <person name="Podosokorskaya O.A."/>
            <person name="Kovaleva O.L."/>
            <person name="Novikov A."/>
            <person name="Bonch-Osmolovskaya E.A."/>
            <person name="Toshchakov S.V."/>
            <person name="Kublanov I.V."/>
        </authorList>
    </citation>
    <scope>NUCLEOTIDE SEQUENCE [LARGE SCALE GENOMIC DNA]</scope>
    <source>
        <strain evidence="3 4">2918</strain>
    </source>
</reference>
<organism evidence="3 4">
    <name type="scientific">Thermogemmata fonticola</name>
    <dbReference type="NCBI Taxonomy" id="2755323"/>
    <lineage>
        <taxon>Bacteria</taxon>
        <taxon>Pseudomonadati</taxon>
        <taxon>Planctomycetota</taxon>
        <taxon>Planctomycetia</taxon>
        <taxon>Gemmatales</taxon>
        <taxon>Gemmataceae</taxon>
        <taxon>Thermogemmata</taxon>
    </lineage>
</organism>
<feature type="region of interest" description="Disordered" evidence="1">
    <location>
        <begin position="1"/>
        <end position="23"/>
    </location>
</feature>
<dbReference type="InterPro" id="IPR050513">
    <property type="entry name" value="RavA_ATPases"/>
</dbReference>
<dbReference type="InterPro" id="IPR003593">
    <property type="entry name" value="AAA+_ATPase"/>
</dbReference>
<dbReference type="CDD" id="cd00009">
    <property type="entry name" value="AAA"/>
    <property type="match status" value="1"/>
</dbReference>
<dbReference type="InterPro" id="IPR027417">
    <property type="entry name" value="P-loop_NTPase"/>
</dbReference>
<dbReference type="AlphaFoldDB" id="A0A7V9ADA4"/>
<dbReference type="Gene3D" id="3.40.50.300">
    <property type="entry name" value="P-loop containing nucleotide triphosphate hydrolases"/>
    <property type="match status" value="1"/>
</dbReference>
<feature type="compositionally biased region" description="Pro residues" evidence="1">
    <location>
        <begin position="1"/>
        <end position="16"/>
    </location>
</feature>
<feature type="domain" description="AAA+ ATPase" evidence="2">
    <location>
        <begin position="69"/>
        <end position="208"/>
    </location>
</feature>
<dbReference type="Pfam" id="PF20030">
    <property type="entry name" value="bpMoxR"/>
    <property type="match status" value="1"/>
</dbReference>
<dbReference type="Proteomes" id="UP000542342">
    <property type="component" value="Unassembled WGS sequence"/>
</dbReference>
<proteinExistence type="predicted"/>
<dbReference type="EMBL" id="JACEFB010000021">
    <property type="protein sequence ID" value="MBA2227874.1"/>
    <property type="molecule type" value="Genomic_DNA"/>
</dbReference>
<dbReference type="PANTHER" id="PTHR32204">
    <property type="entry name" value="ATPASE RAVA"/>
    <property type="match status" value="1"/>
</dbReference>
<dbReference type="SUPFAM" id="SSF52540">
    <property type="entry name" value="P-loop containing nucleoside triphosphate hydrolases"/>
    <property type="match status" value="1"/>
</dbReference>
<protein>
    <submittedName>
        <fullName evidence="3">AAA family ATPase</fullName>
    </submittedName>
</protein>
<dbReference type="InterPro" id="IPR045427">
    <property type="entry name" value="MoxR"/>
</dbReference>
<dbReference type="Pfam" id="PF17868">
    <property type="entry name" value="AAA_lid_8"/>
    <property type="match status" value="1"/>
</dbReference>
<dbReference type="InterPro" id="IPR041538">
    <property type="entry name" value="RavA-like_AAA_lid"/>
</dbReference>
<evidence type="ECO:0000313" key="4">
    <source>
        <dbReference type="Proteomes" id="UP000542342"/>
    </source>
</evidence>
<evidence type="ECO:0000313" key="3">
    <source>
        <dbReference type="EMBL" id="MBA2227874.1"/>
    </source>
</evidence>
<gene>
    <name evidence="3" type="ORF">H0921_17075</name>
</gene>
<sequence>MNRPAPPNWTDQPPPAVALQEDEEQWSYEELQEQAEDLRQRLHLFRQSLGRFFVQKQEIIDLMCVAAIAQEPLLLVGPPGTAKSDLVIKFKEALGVPDGEYFEYMLTRFTEPSEILGAIDIQELREGRYVRRKEGKLPTARIAFLDEIFKSNSAILNILLTILNERKFYQEGRPEPVPLRILFAATNEIPEHGELAALRDRFVLKVESRSVHSEAERFVELIDQGLRNEAWRMLNQKPWCQGHATLADFLKAHRYFMYLFSESRQDFPSGELINDRTQYFPEDVLREFYRLIRTISKEDGIFVSDRKVVKLYKLLRVRAWLFHGGVVCREDLQLLQYLGETLQEMKLLRDKIPQYLGLH</sequence>
<keyword evidence="4" id="KW-1185">Reference proteome</keyword>
<dbReference type="PANTHER" id="PTHR32204:SF0">
    <property type="entry name" value="ATPASE RAVA"/>
    <property type="match status" value="1"/>
</dbReference>
<dbReference type="SMART" id="SM00382">
    <property type="entry name" value="AAA"/>
    <property type="match status" value="1"/>
</dbReference>
<name>A0A7V9ADA4_9BACT</name>
<dbReference type="RefSeq" id="WP_194539739.1">
    <property type="nucleotide sequence ID" value="NZ_JACEFB010000021.1"/>
</dbReference>
<accession>A0A7V9ADA4</accession>
<evidence type="ECO:0000259" key="2">
    <source>
        <dbReference type="SMART" id="SM00382"/>
    </source>
</evidence>